<dbReference type="EMBL" id="CAUYUJ010019726">
    <property type="protein sequence ID" value="CAK0893273.1"/>
    <property type="molecule type" value="Genomic_DNA"/>
</dbReference>
<accession>A0ABN9X5P9</accession>
<proteinExistence type="predicted"/>
<organism evidence="2 3">
    <name type="scientific">Prorocentrum cordatum</name>
    <dbReference type="NCBI Taxonomy" id="2364126"/>
    <lineage>
        <taxon>Eukaryota</taxon>
        <taxon>Sar</taxon>
        <taxon>Alveolata</taxon>
        <taxon>Dinophyceae</taxon>
        <taxon>Prorocentrales</taxon>
        <taxon>Prorocentraceae</taxon>
        <taxon>Prorocentrum</taxon>
    </lineage>
</organism>
<keyword evidence="3" id="KW-1185">Reference proteome</keyword>
<evidence type="ECO:0000313" key="3">
    <source>
        <dbReference type="Proteomes" id="UP001189429"/>
    </source>
</evidence>
<protein>
    <submittedName>
        <fullName evidence="2">Uncharacterized protein</fullName>
    </submittedName>
</protein>
<feature type="region of interest" description="Disordered" evidence="1">
    <location>
        <begin position="1"/>
        <end position="25"/>
    </location>
</feature>
<gene>
    <name evidence="2" type="ORF">PCOR1329_LOCUS72659</name>
</gene>
<comment type="caution">
    <text evidence="2">The sequence shown here is derived from an EMBL/GenBank/DDBJ whole genome shotgun (WGS) entry which is preliminary data.</text>
</comment>
<evidence type="ECO:0000313" key="2">
    <source>
        <dbReference type="EMBL" id="CAK0893273.1"/>
    </source>
</evidence>
<sequence>MEQEGFEAETSELRAALEADAAPAAAAELPAFEASRWRPEGGEYGLTGLLRLREGMGQIEQPEELATLKFLVIPGAPAPAEEERRAPESRLGDRKGKGKGKGKDKEPTKGRYVKDHGQTQVLHETQRGQWWRNAESSDVVVRRDISLMSDEIFRVPPGHFVQQAGPAEAFITDQAKGLRRMPVLPHGWVTVDATAVGGPRYLVTIRRPTWRVCFSSGSGSGDVVVRAGLSLESDLVAALMKGTQVEQSGPQELEDGIVRMPVVFAEGAGLEPGDLSQPSRKTKGWVTCDASPQGGPKFFEPLPDAAPAPRPTPTPPRREAADGAGGEDAPAGSGPPRDKAFSDSEVEEAPCPAMQLEEFTDDEDGGATGSVQELQEERHLVAARMREGKAWKQAAQKSTELADLKQRYADVALSNNCEVKGGNKWRRKLSLAAGQEVYEFGVAMPPLIVASTAASQIFKVLYTHPMLARIWRGINVLMQKAVFTVSLGETDAAMPNQMLSAVQFANVAAGAAEFSREVCQYMMCNYMRFAVTTARKHHWLANVGFDGDPGEDTDADQWGADIDDDREFKHKGFDAYVKSLRELRAVMNGCWWSPYAVQHFCSGACECTTLAEHVAKLAPAITKTVLHHMPLVPSVNKWTKLGPCVDVLVFGLLAHRVLPVCFESLKFKAPPSRDDHEADDQFKFEADFSALQGKRFRLALDMLKSEASVGCIVMLGIVLEPVRHVSAWLMRRARECPDPCGRPAVLDFFNDRFNPVVHARQYISTLLSGRATRLVLLWRIRQRESLQDWFGKHPEDIRLFRRLLLALDCALFRRHYCPSRRFPWGLVRLCDDRFSAAEREQLAEKFFRTPECCLHPGFARKVASALASSRELLTEKWLARLRVLVRVLTLQVADVEWRHGRVRAPNPKDLFILDFHAGCTARDERVNPVLQDTKDRIDREFAELTPEAVAEYGRQDRAGEHFSSLLESCQCGTPRCRHWALAANLNAAEPEVEHLESDKFALFTGAAQAIASRAPTFPSGDYPLTVPSLKRALKSNTLSACEAEFREVTNGYVLAPPRFQFPERVAYPKCCGALCSNTNSLSKARAYLRLLAGFASFSAKFKPADLPEQDLLLLLHGNLGSGASILEYAFFPHAAGRFCHHPPEQTFVRLEAAGDGDQTHVIGLELKVPLADGPAGARGRDQGIQG</sequence>
<reference evidence="2" key="1">
    <citation type="submission" date="2023-10" db="EMBL/GenBank/DDBJ databases">
        <authorList>
            <person name="Chen Y."/>
            <person name="Shah S."/>
            <person name="Dougan E. K."/>
            <person name="Thang M."/>
            <person name="Chan C."/>
        </authorList>
    </citation>
    <scope>NUCLEOTIDE SEQUENCE [LARGE SCALE GENOMIC DNA]</scope>
</reference>
<feature type="region of interest" description="Disordered" evidence="1">
    <location>
        <begin position="79"/>
        <end position="111"/>
    </location>
</feature>
<feature type="compositionally biased region" description="Basic and acidic residues" evidence="1">
    <location>
        <begin position="81"/>
        <end position="111"/>
    </location>
</feature>
<name>A0ABN9X5P9_9DINO</name>
<feature type="compositionally biased region" description="Acidic residues" evidence="1">
    <location>
        <begin position="1"/>
        <end position="10"/>
    </location>
</feature>
<feature type="compositionally biased region" description="Pro residues" evidence="1">
    <location>
        <begin position="304"/>
        <end position="315"/>
    </location>
</feature>
<feature type="region of interest" description="Disordered" evidence="1">
    <location>
        <begin position="268"/>
        <end position="350"/>
    </location>
</feature>
<dbReference type="Proteomes" id="UP001189429">
    <property type="component" value="Unassembled WGS sequence"/>
</dbReference>
<evidence type="ECO:0000256" key="1">
    <source>
        <dbReference type="SAM" id="MobiDB-lite"/>
    </source>
</evidence>